<dbReference type="GO" id="GO:0005886">
    <property type="term" value="C:plasma membrane"/>
    <property type="evidence" value="ECO:0007669"/>
    <property type="project" value="InterPro"/>
</dbReference>
<dbReference type="Proteomes" id="UP000254792">
    <property type="component" value="Chromosome"/>
</dbReference>
<evidence type="ECO:0000256" key="2">
    <source>
        <dbReference type="ARBA" id="ARBA00022475"/>
    </source>
</evidence>
<evidence type="ECO:0000313" key="8">
    <source>
        <dbReference type="EMBL" id="AXK50749.1"/>
    </source>
</evidence>
<evidence type="ECO:0000256" key="1">
    <source>
        <dbReference type="ARBA" id="ARBA00007150"/>
    </source>
</evidence>
<feature type="transmembrane region" description="Helical" evidence="7">
    <location>
        <begin position="27"/>
        <end position="47"/>
    </location>
</feature>
<evidence type="ECO:0000256" key="4">
    <source>
        <dbReference type="ARBA" id="ARBA00022692"/>
    </source>
</evidence>
<keyword evidence="2" id="KW-1003">Cell membrane</keyword>
<keyword evidence="3 8" id="KW-0808">Transferase</keyword>
<feature type="transmembrane region" description="Helical" evidence="7">
    <location>
        <begin position="378"/>
        <end position="402"/>
    </location>
</feature>
<keyword evidence="9" id="KW-1185">Reference proteome</keyword>
<name>A0A345Z2C0_9MOLU</name>
<dbReference type="GO" id="GO:0042158">
    <property type="term" value="P:lipoprotein biosynthetic process"/>
    <property type="evidence" value="ECO:0007669"/>
    <property type="project" value="InterPro"/>
</dbReference>
<protein>
    <submittedName>
        <fullName evidence="8">Prolipoprotein diacylglyceryl transferase</fullName>
    </submittedName>
</protein>
<feature type="transmembrane region" description="Helical" evidence="7">
    <location>
        <begin position="214"/>
        <end position="237"/>
    </location>
</feature>
<reference evidence="8 9" key="1">
    <citation type="submission" date="2018-07" db="EMBL/GenBank/DDBJ databases">
        <title>Complete genome sequence of Spiroplasma alleghenense PLHS-1 (ATCC 51752).</title>
        <authorList>
            <person name="Chou L."/>
            <person name="Lee T.-Y."/>
            <person name="Tsai Y.-M."/>
            <person name="Kuo C.-H."/>
        </authorList>
    </citation>
    <scope>NUCLEOTIDE SEQUENCE [LARGE SCALE GENOMIC DNA]</scope>
    <source>
        <strain evidence="8 9">PLHS-1</strain>
    </source>
</reference>
<evidence type="ECO:0000256" key="6">
    <source>
        <dbReference type="ARBA" id="ARBA00023136"/>
    </source>
</evidence>
<accession>A0A345Z2C0</accession>
<dbReference type="PROSITE" id="PS01311">
    <property type="entry name" value="LGT"/>
    <property type="match status" value="1"/>
</dbReference>
<dbReference type="InterPro" id="IPR001640">
    <property type="entry name" value="Lgt"/>
</dbReference>
<evidence type="ECO:0000256" key="7">
    <source>
        <dbReference type="SAM" id="Phobius"/>
    </source>
</evidence>
<feature type="transmembrane region" description="Helical" evidence="7">
    <location>
        <begin position="59"/>
        <end position="80"/>
    </location>
</feature>
<keyword evidence="5 7" id="KW-1133">Transmembrane helix</keyword>
<keyword evidence="6 7" id="KW-0472">Membrane</keyword>
<sequence length="456" mass="52878">MVDWVFNERDWKIWNDGWIQEVYGGWFRVYAFTMTLGVIAAILFSAYKFWRKDLQLTQLAIGAVPIVICSLFGASFFGKLNSGGKTDFSNPSEVWRLFQFWQGGMAIHGGVFVGAFVGIIIFYFMGRRTHVSVWTYMDAIIPNILIGQGIGRWGNFFNHEITGPPIGLASETNLWWLPNFITRNTQAVYIGLNNKPPINGIHLENGQLYQLNPIFIYEAFWLIVAWAVITFVIPHFLKWFQKRPENISMSKLNVELKNEYFNTFANALGEFQFTNFGGWKYDRLFYFNISSYGMKNYDSVKSRLDKSRSNKEIGYLSYRWKMGQALEEANNPYRIKVIRSGVEAGAYFFSWNLVRFILELQRPSNHLFIQNDKTLSLIVIGITGLIGLIVMALCQFVVPYLFRKTGYSYEKDYFKVINLKNVESINPEVANKKNNVRKSKEIKAQEKLEKLKQKAK</sequence>
<feature type="transmembrane region" description="Helical" evidence="7">
    <location>
        <begin position="131"/>
        <end position="150"/>
    </location>
</feature>
<keyword evidence="8" id="KW-0449">Lipoprotein</keyword>
<organism evidence="8 9">
    <name type="scientific">Spiroplasma alleghenense</name>
    <dbReference type="NCBI Taxonomy" id="216931"/>
    <lineage>
        <taxon>Bacteria</taxon>
        <taxon>Bacillati</taxon>
        <taxon>Mycoplasmatota</taxon>
        <taxon>Mollicutes</taxon>
        <taxon>Entomoplasmatales</taxon>
        <taxon>Spiroplasmataceae</taxon>
        <taxon>Spiroplasma</taxon>
    </lineage>
</organism>
<evidence type="ECO:0000256" key="5">
    <source>
        <dbReference type="ARBA" id="ARBA00022989"/>
    </source>
</evidence>
<dbReference type="EMBL" id="CP031376">
    <property type="protein sequence ID" value="AXK50749.1"/>
    <property type="molecule type" value="Genomic_DNA"/>
</dbReference>
<feature type="transmembrane region" description="Helical" evidence="7">
    <location>
        <begin position="100"/>
        <end position="124"/>
    </location>
</feature>
<dbReference type="PANTHER" id="PTHR30589">
    <property type="entry name" value="PROLIPOPROTEIN DIACYLGLYCERYL TRANSFERASE"/>
    <property type="match status" value="1"/>
</dbReference>
<dbReference type="AlphaFoldDB" id="A0A345Z2C0"/>
<dbReference type="Pfam" id="PF01790">
    <property type="entry name" value="LGT"/>
    <property type="match status" value="1"/>
</dbReference>
<dbReference type="PANTHER" id="PTHR30589:SF0">
    <property type="entry name" value="PHOSPHATIDYLGLYCEROL--PROLIPOPROTEIN DIACYLGLYCERYL TRANSFERASE"/>
    <property type="match status" value="1"/>
</dbReference>
<dbReference type="GO" id="GO:0008961">
    <property type="term" value="F:phosphatidylglycerol-prolipoprotein diacylglyceryl transferase activity"/>
    <property type="evidence" value="ECO:0007669"/>
    <property type="project" value="InterPro"/>
</dbReference>
<gene>
    <name evidence="8" type="primary">lgt</name>
    <name evidence="8" type="ORF">SALLE_v1c00730</name>
</gene>
<dbReference type="OrthoDB" id="871140at2"/>
<comment type="similarity">
    <text evidence="1">Belongs to the Lgt family.</text>
</comment>
<dbReference type="RefSeq" id="WP_115557678.1">
    <property type="nucleotide sequence ID" value="NZ_CP031376.1"/>
</dbReference>
<evidence type="ECO:0000256" key="3">
    <source>
        <dbReference type="ARBA" id="ARBA00022679"/>
    </source>
</evidence>
<keyword evidence="4 7" id="KW-0812">Transmembrane</keyword>
<dbReference type="KEGG" id="salx:SALLE_v1c00730"/>
<proteinExistence type="inferred from homology"/>
<evidence type="ECO:0000313" key="9">
    <source>
        <dbReference type="Proteomes" id="UP000254792"/>
    </source>
</evidence>